<protein>
    <submittedName>
        <fullName evidence="1">Uncharacterized protein</fullName>
    </submittedName>
</protein>
<accession>A0ABV9YL97</accession>
<gene>
    <name evidence="1" type="ORF">ACFPBZ_11195</name>
</gene>
<reference evidence="2" key="1">
    <citation type="journal article" date="2019" name="Int. J. Syst. Evol. Microbiol.">
        <title>The Global Catalogue of Microorganisms (GCM) 10K type strain sequencing project: providing services to taxonomists for standard genome sequencing and annotation.</title>
        <authorList>
            <consortium name="The Broad Institute Genomics Platform"/>
            <consortium name="The Broad Institute Genome Sequencing Center for Infectious Disease"/>
            <person name="Wu L."/>
            <person name="Ma J."/>
        </authorList>
    </citation>
    <scope>NUCLEOTIDE SEQUENCE [LARGE SCALE GENOMIC DNA]</scope>
    <source>
        <strain evidence="2">CGMCC 4.7093</strain>
    </source>
</reference>
<dbReference type="EMBL" id="JBHSIV010000009">
    <property type="protein sequence ID" value="MFC5062773.1"/>
    <property type="molecule type" value="Genomic_DNA"/>
</dbReference>
<dbReference type="RefSeq" id="WP_378036121.1">
    <property type="nucleotide sequence ID" value="NZ_JBHSIV010000009.1"/>
</dbReference>
<dbReference type="Proteomes" id="UP001595947">
    <property type="component" value="Unassembled WGS sequence"/>
</dbReference>
<name>A0ABV9YL97_9PSEU</name>
<evidence type="ECO:0000313" key="2">
    <source>
        <dbReference type="Proteomes" id="UP001595947"/>
    </source>
</evidence>
<sequence>MTTMSNGTGTMTDQFTDAMARGQQAMSEAATGAAKLWSAAFQGAEGASTSVPQSGAFPIAMPSVGEMIDRSYDTGIAVLEMQRSVAHQVLDALRLR</sequence>
<keyword evidence="2" id="KW-1185">Reference proteome</keyword>
<comment type="caution">
    <text evidence="1">The sequence shown here is derived from an EMBL/GenBank/DDBJ whole genome shotgun (WGS) entry which is preliminary data.</text>
</comment>
<evidence type="ECO:0000313" key="1">
    <source>
        <dbReference type="EMBL" id="MFC5062773.1"/>
    </source>
</evidence>
<organism evidence="1 2">
    <name type="scientific">Actinomycetospora atypica</name>
    <dbReference type="NCBI Taxonomy" id="1290095"/>
    <lineage>
        <taxon>Bacteria</taxon>
        <taxon>Bacillati</taxon>
        <taxon>Actinomycetota</taxon>
        <taxon>Actinomycetes</taxon>
        <taxon>Pseudonocardiales</taxon>
        <taxon>Pseudonocardiaceae</taxon>
        <taxon>Actinomycetospora</taxon>
    </lineage>
</organism>
<proteinExistence type="predicted"/>